<evidence type="ECO:0000256" key="4">
    <source>
        <dbReference type="SAM" id="Phobius"/>
    </source>
</evidence>
<dbReference type="Gene3D" id="2.40.50.100">
    <property type="match status" value="1"/>
</dbReference>
<feature type="domain" description="CusB-like beta-barrel" evidence="5">
    <location>
        <begin position="1343"/>
        <end position="1417"/>
    </location>
</feature>
<dbReference type="Pfam" id="PF25989">
    <property type="entry name" value="YknX_C"/>
    <property type="match status" value="1"/>
</dbReference>
<protein>
    <submittedName>
        <fullName evidence="8">Swarming motility protein SwrC</fullName>
    </submittedName>
</protein>
<dbReference type="Pfam" id="PF00873">
    <property type="entry name" value="ACR_tran"/>
    <property type="match status" value="1"/>
</dbReference>
<dbReference type="Gene3D" id="3.30.70.1440">
    <property type="entry name" value="Multidrug efflux transporter AcrB pore domain"/>
    <property type="match status" value="1"/>
</dbReference>
<feature type="transmembrane region" description="Helical" evidence="4">
    <location>
        <begin position="974"/>
        <end position="993"/>
    </location>
</feature>
<evidence type="ECO:0000313" key="9">
    <source>
        <dbReference type="Proteomes" id="UP000186309"/>
    </source>
</evidence>
<evidence type="ECO:0000256" key="3">
    <source>
        <dbReference type="SAM" id="MobiDB-lite"/>
    </source>
</evidence>
<dbReference type="Proteomes" id="UP000186309">
    <property type="component" value="Chromosome"/>
</dbReference>
<dbReference type="InterPro" id="IPR058792">
    <property type="entry name" value="Beta-barrel_RND_2"/>
</dbReference>
<dbReference type="RefSeq" id="WP_076343884.1">
    <property type="nucleotide sequence ID" value="NZ_CP019082.1"/>
</dbReference>
<dbReference type="SUPFAM" id="SSF111369">
    <property type="entry name" value="HlyD-like secretion proteins"/>
    <property type="match status" value="2"/>
</dbReference>
<dbReference type="SUPFAM" id="SSF82866">
    <property type="entry name" value="Multidrug efflux transporter AcrB transmembrane domain"/>
    <property type="match status" value="2"/>
</dbReference>
<feature type="transmembrane region" description="Helical" evidence="4">
    <location>
        <begin position="358"/>
        <end position="379"/>
    </location>
</feature>
<dbReference type="InterPro" id="IPR058637">
    <property type="entry name" value="YknX-like_C"/>
</dbReference>
<proteinExistence type="inferred from homology"/>
<feature type="region of interest" description="Disordered" evidence="3">
    <location>
        <begin position="1480"/>
        <end position="1502"/>
    </location>
</feature>
<dbReference type="EMBL" id="CP019082">
    <property type="protein sequence ID" value="APW59736.1"/>
    <property type="molecule type" value="Genomic_DNA"/>
</dbReference>
<dbReference type="Gene3D" id="3.30.70.1430">
    <property type="entry name" value="Multidrug efflux transporter AcrB pore domain"/>
    <property type="match status" value="2"/>
</dbReference>
<reference evidence="9" key="1">
    <citation type="submission" date="2016-12" db="EMBL/GenBank/DDBJ databases">
        <title>Comparative genomics of four Isosphaeraceae planctomycetes: a common pool of plasmids and glycoside hydrolase genes.</title>
        <authorList>
            <person name="Ivanova A."/>
        </authorList>
    </citation>
    <scope>NUCLEOTIDE SEQUENCE [LARGE SCALE GENOMIC DNA]</scope>
    <source>
        <strain evidence="9">PX4</strain>
    </source>
</reference>
<dbReference type="Gene3D" id="1.10.287.470">
    <property type="entry name" value="Helix hairpin bin"/>
    <property type="match status" value="1"/>
</dbReference>
<feature type="coiled-coil region" evidence="2">
    <location>
        <begin position="1236"/>
        <end position="1277"/>
    </location>
</feature>
<dbReference type="FunFam" id="2.40.30.170:FF:000010">
    <property type="entry name" value="Efflux RND transporter periplasmic adaptor subunit"/>
    <property type="match status" value="1"/>
</dbReference>
<evidence type="ECO:0000256" key="1">
    <source>
        <dbReference type="ARBA" id="ARBA00009477"/>
    </source>
</evidence>
<dbReference type="Gene3D" id="2.40.30.170">
    <property type="match status" value="1"/>
</dbReference>
<feature type="transmembrane region" description="Helical" evidence="4">
    <location>
        <begin position="462"/>
        <end position="489"/>
    </location>
</feature>
<feature type="transmembrane region" description="Helical" evidence="4">
    <location>
        <begin position="924"/>
        <end position="947"/>
    </location>
</feature>
<feature type="transmembrane region" description="Helical" evidence="4">
    <location>
        <begin position="896"/>
        <end position="918"/>
    </location>
</feature>
<evidence type="ECO:0000256" key="2">
    <source>
        <dbReference type="SAM" id="Coils"/>
    </source>
</evidence>
<evidence type="ECO:0000313" key="8">
    <source>
        <dbReference type="EMBL" id="APW59736.1"/>
    </source>
</evidence>
<dbReference type="Gene3D" id="1.20.1640.10">
    <property type="entry name" value="Multidrug efflux transporter AcrB transmembrane domain"/>
    <property type="match status" value="2"/>
</dbReference>
<dbReference type="GO" id="GO:0042910">
    <property type="term" value="F:xenobiotic transmembrane transporter activity"/>
    <property type="evidence" value="ECO:0007669"/>
    <property type="project" value="TreeGrafter"/>
</dbReference>
<feature type="transmembrane region" description="Helical" evidence="4">
    <location>
        <begin position="431"/>
        <end position="450"/>
    </location>
</feature>
<dbReference type="GO" id="GO:0005886">
    <property type="term" value="C:plasma membrane"/>
    <property type="evidence" value="ECO:0007669"/>
    <property type="project" value="TreeGrafter"/>
</dbReference>
<dbReference type="Gene3D" id="2.40.420.20">
    <property type="match status" value="1"/>
</dbReference>
<evidence type="ECO:0000259" key="5">
    <source>
        <dbReference type="Pfam" id="PF25954"/>
    </source>
</evidence>
<comment type="similarity">
    <text evidence="1">Belongs to the membrane fusion protein (MFP) (TC 8.A.1) family.</text>
</comment>
<feature type="domain" description="YknX-like C-terminal permuted SH3-like" evidence="7">
    <location>
        <begin position="1422"/>
        <end position="1489"/>
    </location>
</feature>
<dbReference type="NCBIfam" id="TIGR01730">
    <property type="entry name" value="RND_mfp"/>
    <property type="match status" value="1"/>
</dbReference>
<feature type="transmembrane region" description="Helical" evidence="4">
    <location>
        <begin position="385"/>
        <end position="404"/>
    </location>
</feature>
<dbReference type="KEGG" id="pbor:BSF38_01167"/>
<name>A0A1U7CLF1_9BACT</name>
<dbReference type="InterPro" id="IPR001036">
    <property type="entry name" value="Acrflvin-R"/>
</dbReference>
<dbReference type="Pfam" id="PF25973">
    <property type="entry name" value="BSH_CzcB"/>
    <property type="match status" value="1"/>
</dbReference>
<dbReference type="Gene3D" id="3.30.70.1320">
    <property type="entry name" value="Multidrug efflux transporter AcrB pore domain like"/>
    <property type="match status" value="1"/>
</dbReference>
<feature type="transmembrane region" description="Helical" evidence="4">
    <location>
        <begin position="868"/>
        <end position="889"/>
    </location>
</feature>
<feature type="domain" description="CzcB-like barrel-sandwich hybrid" evidence="6">
    <location>
        <begin position="1123"/>
        <end position="1322"/>
    </location>
</feature>
<dbReference type="STRING" id="1387353.BSF38_01167"/>
<keyword evidence="4" id="KW-0472">Membrane</keyword>
<dbReference type="Pfam" id="PF25954">
    <property type="entry name" value="Beta-barrel_RND_2"/>
    <property type="match status" value="1"/>
</dbReference>
<dbReference type="PANTHER" id="PTHR32063:SF8">
    <property type="entry name" value="CATION EFFLUX PROTEIN"/>
    <property type="match status" value="1"/>
</dbReference>
<organism evidence="8 9">
    <name type="scientific">Paludisphaera borealis</name>
    <dbReference type="NCBI Taxonomy" id="1387353"/>
    <lineage>
        <taxon>Bacteria</taxon>
        <taxon>Pseudomonadati</taxon>
        <taxon>Planctomycetota</taxon>
        <taxon>Planctomycetia</taxon>
        <taxon>Isosphaerales</taxon>
        <taxon>Isosphaeraceae</taxon>
        <taxon>Paludisphaera</taxon>
    </lineage>
</organism>
<dbReference type="SUPFAM" id="SSF82693">
    <property type="entry name" value="Multidrug efflux transporter AcrB pore domain, PN1, PN2, PC1 and PC2 subdomains"/>
    <property type="match status" value="2"/>
</dbReference>
<sequence length="1502" mass="160754">MNPIVFAMRRPLTVMVLVVAVALGSGLALMRMPIDVFPNLNLPVVYVCQPYGGMDPAQMEGLLTNYYEYHFLYIGGIHHVESKNIQGMALMKLFFHPGTNMAQAMAETIGYVTRSRAFMPPGTVSPFITRFDAGSVPVGYLVLSSETKSIGEIQDQALFKVRPMFAGLPGVSAPPPFGGSQRTVVVRVDPDRLRSYKMSPDEVIKALASGNAISPSGNVRIGDEMPIVPINSLVKQVDDLKTIPIRPGANPTVYLRDVATVQDSTDVTTGYALVNGRRAVYILVTKRADASTLSVVKNVKAAIPSMQAVLPDDIKVGFEFDQSPTVTNAIASLATEGALGAVLTGLMVLVFLRDWRSVVVVVLNIPFALCGAVVALWLTGQTLNLMTLGGLALAIGILVDEATVEIENIHAKMEHTENIPRAVRQGNLDTAVPRLLAMLCILAVFIPSFFMQGAAQALFVPMSLAVGFAMVSSYLLSSTFVPVLSAWLLRHHGQPEGRAPRRSLFDGFRDSYGRGLEWTVRLRWFVVPGYLAAVLVVAYGVGRQLGLEIFPRVDSGRFQLRIKAPAGTRIEKTEQIAKAALEAVRNQAGEHAVEISVGYVGLIPSSYPINAIYQWTGGPEEVLLRVALHEEAKIDVEALKGRLREQLTAQMPNVQFSFEPADIVSDVMSFGSPTPVEVAVSGPNFADDRAFAGKVKDELAKVPSLRDLQYAQTLDYPTVGVEIDRERAGVSGVTAEEVARSLVTATSSSRFVVPNYWPDPKSGIGYQVQVEIPIALMDSVKQVETIPIQRSGGPSLLLRDVAKVSRGTMPGEFDRYNMKRSISLTANIAGEDLGRAASRVSEAIERAGTPPKGVSVDIRGQIVPMREMLTGLSAGLAMSIVVILLLLTANFQSVRLALVAVSTAPAVVCGVVVALWLTRTTINIQSFMGAIMAIGVAVANAILLVTFAERRRREDSAEATEAAVFGAKGRLRPILMTSCAMTAGMVPIALGWGEGGEQTAPLGRAVIGGLVAATMATLVVLPSVFAIVQGWTGRHSASVDPDDPESRYFDHPAGPTVPVSARLAALGALVLLIAGCGKPTGEAAVKSATAGAQAVARVATVAPARTTIRRTSEQPGQIEAFEVTAIHAKLAGYVRAVVVDIGDRVKKGQVMAELRVPEIEADLKQKRAMIDQAQAEKKQAEATVEVSRAGVASAEAKVTEIQAGIRRSDADVARWRSEFARIDQLVRERAQTGSLLDETRNKLKAAEATQEEVRAQVKFAEAALAEARAVLAKARSDVQTAIAHIEVARFDAERAEAMESYTKIEAPYDGVVIRRQVDTGRLTTPGATGEPLFIVARSDVVTISVGVPEAEAPFVNAGDAARVHVLALDGRTFEGKVTRTAWALESSTRTLLTEIDLPNPDDALRPGLYAYATIVAEEHKNALTLPSTAIVKDGEKSFCVAVSGDRAHRKEIKVGLSDGKRTEVLSGVEDGEQIVEANAASLADGQAVETSKPQEGPSRTKS</sequence>
<dbReference type="InterPro" id="IPR058647">
    <property type="entry name" value="BSH_CzcB-like"/>
</dbReference>
<evidence type="ECO:0000259" key="6">
    <source>
        <dbReference type="Pfam" id="PF25973"/>
    </source>
</evidence>
<feature type="compositionally biased region" description="Polar residues" evidence="3">
    <location>
        <begin position="1488"/>
        <end position="1502"/>
    </location>
</feature>
<dbReference type="PANTHER" id="PTHR32063">
    <property type="match status" value="1"/>
</dbReference>
<gene>
    <name evidence="8" type="primary">swrC</name>
    <name evidence="8" type="ORF">BSF38_01167</name>
</gene>
<evidence type="ECO:0000259" key="7">
    <source>
        <dbReference type="Pfam" id="PF25989"/>
    </source>
</evidence>
<feature type="transmembrane region" description="Helical" evidence="4">
    <location>
        <begin position="1005"/>
        <end position="1028"/>
    </location>
</feature>
<feature type="transmembrane region" description="Helical" evidence="4">
    <location>
        <begin position="329"/>
        <end position="351"/>
    </location>
</feature>
<dbReference type="PRINTS" id="PR00702">
    <property type="entry name" value="ACRIFLAVINRP"/>
</dbReference>
<keyword evidence="4" id="KW-0812">Transmembrane</keyword>
<dbReference type="SUPFAM" id="SSF82714">
    <property type="entry name" value="Multidrug efflux transporter AcrB TolC docking domain, DN and DC subdomains"/>
    <property type="match status" value="2"/>
</dbReference>
<accession>A0A1U7CLF1</accession>
<dbReference type="InterPro" id="IPR027463">
    <property type="entry name" value="AcrB_DN_DC_subdom"/>
</dbReference>
<keyword evidence="2" id="KW-0175">Coiled coil</keyword>
<keyword evidence="9" id="KW-1185">Reference proteome</keyword>
<feature type="coiled-coil region" evidence="2">
    <location>
        <begin position="1156"/>
        <end position="1190"/>
    </location>
</feature>
<dbReference type="InterPro" id="IPR006143">
    <property type="entry name" value="RND_pump_MFP"/>
</dbReference>
<feature type="transmembrane region" description="Helical" evidence="4">
    <location>
        <begin position="522"/>
        <end position="542"/>
    </location>
</feature>
<keyword evidence="4" id="KW-1133">Transmembrane helix</keyword>
<dbReference type="Gene3D" id="3.30.2090.10">
    <property type="entry name" value="Multidrug efflux transporter AcrB TolC docking domain, DN and DC subdomains"/>
    <property type="match status" value="2"/>
</dbReference>